<evidence type="ECO:0000313" key="1">
    <source>
        <dbReference type="EMBL" id="RPA83145.1"/>
    </source>
</evidence>
<protein>
    <submittedName>
        <fullName evidence="1">Uncharacterized protein</fullName>
    </submittedName>
</protein>
<dbReference type="AlphaFoldDB" id="A0A3N4IAN1"/>
<keyword evidence="2" id="KW-1185">Reference proteome</keyword>
<evidence type="ECO:0000313" key="2">
    <source>
        <dbReference type="Proteomes" id="UP000275078"/>
    </source>
</evidence>
<gene>
    <name evidence="1" type="ORF">BJ508DRAFT_304882</name>
</gene>
<dbReference type="Proteomes" id="UP000275078">
    <property type="component" value="Unassembled WGS sequence"/>
</dbReference>
<sequence>MPHPIRYRTFSAPVASSFPPLVPPSPPTSQSLFFLELDPRQHETAWTINHNGDHFLNLDHITLTTYKVFPSQQAFGRDELAKALIDAGAYARQAIRCFQSSSENIAGCRFGIAYLAVDERVPDGVEGRGEGVHGARTSMGIGFTSCWHRGARLFRAIAETLAAAAT</sequence>
<accession>A0A3N4IAN1</accession>
<dbReference type="EMBL" id="ML119666">
    <property type="protein sequence ID" value="RPA83145.1"/>
    <property type="molecule type" value="Genomic_DNA"/>
</dbReference>
<name>A0A3N4IAN1_ASCIM</name>
<organism evidence="1 2">
    <name type="scientific">Ascobolus immersus RN42</name>
    <dbReference type="NCBI Taxonomy" id="1160509"/>
    <lineage>
        <taxon>Eukaryota</taxon>
        <taxon>Fungi</taxon>
        <taxon>Dikarya</taxon>
        <taxon>Ascomycota</taxon>
        <taxon>Pezizomycotina</taxon>
        <taxon>Pezizomycetes</taxon>
        <taxon>Pezizales</taxon>
        <taxon>Ascobolaceae</taxon>
        <taxon>Ascobolus</taxon>
    </lineage>
</organism>
<reference evidence="1 2" key="1">
    <citation type="journal article" date="2018" name="Nat. Ecol. Evol.">
        <title>Pezizomycetes genomes reveal the molecular basis of ectomycorrhizal truffle lifestyle.</title>
        <authorList>
            <person name="Murat C."/>
            <person name="Payen T."/>
            <person name="Noel B."/>
            <person name="Kuo A."/>
            <person name="Morin E."/>
            <person name="Chen J."/>
            <person name="Kohler A."/>
            <person name="Krizsan K."/>
            <person name="Balestrini R."/>
            <person name="Da Silva C."/>
            <person name="Montanini B."/>
            <person name="Hainaut M."/>
            <person name="Levati E."/>
            <person name="Barry K.W."/>
            <person name="Belfiori B."/>
            <person name="Cichocki N."/>
            <person name="Clum A."/>
            <person name="Dockter R.B."/>
            <person name="Fauchery L."/>
            <person name="Guy J."/>
            <person name="Iotti M."/>
            <person name="Le Tacon F."/>
            <person name="Lindquist E.A."/>
            <person name="Lipzen A."/>
            <person name="Malagnac F."/>
            <person name="Mello A."/>
            <person name="Molinier V."/>
            <person name="Miyauchi S."/>
            <person name="Poulain J."/>
            <person name="Riccioni C."/>
            <person name="Rubini A."/>
            <person name="Sitrit Y."/>
            <person name="Splivallo R."/>
            <person name="Traeger S."/>
            <person name="Wang M."/>
            <person name="Zifcakova L."/>
            <person name="Wipf D."/>
            <person name="Zambonelli A."/>
            <person name="Paolocci F."/>
            <person name="Nowrousian M."/>
            <person name="Ottonello S."/>
            <person name="Baldrian P."/>
            <person name="Spatafora J.W."/>
            <person name="Henrissat B."/>
            <person name="Nagy L.G."/>
            <person name="Aury J.M."/>
            <person name="Wincker P."/>
            <person name="Grigoriev I.V."/>
            <person name="Bonfante P."/>
            <person name="Martin F.M."/>
        </authorList>
    </citation>
    <scope>NUCLEOTIDE SEQUENCE [LARGE SCALE GENOMIC DNA]</scope>
    <source>
        <strain evidence="1 2">RN42</strain>
    </source>
</reference>
<proteinExistence type="predicted"/>